<name>A0A0P1BA55_9BASI</name>
<reference evidence="4 5" key="1">
    <citation type="submission" date="2014-09" db="EMBL/GenBank/DDBJ databases">
        <authorList>
            <person name="Magalhaes I.L.F."/>
            <person name="Oliveira U."/>
            <person name="Santos F.R."/>
            <person name="Vidigal T.H.D.A."/>
            <person name="Brescovit A.D."/>
            <person name="Santos A.J."/>
        </authorList>
    </citation>
    <scope>NUCLEOTIDE SEQUENCE [LARGE SCALE GENOMIC DNA]</scope>
</reference>
<evidence type="ECO:0000313" key="5">
    <source>
        <dbReference type="Proteomes" id="UP000054845"/>
    </source>
</evidence>
<keyword evidence="5" id="KW-1185">Reference proteome</keyword>
<dbReference type="SUPFAM" id="SSF90096">
    <property type="entry name" value="Subunits of heterodimeric actin filament capping protein Capz"/>
    <property type="match status" value="1"/>
</dbReference>
<accession>A0A0P1BA55</accession>
<dbReference type="GO" id="GO:0051015">
    <property type="term" value="F:actin filament binding"/>
    <property type="evidence" value="ECO:0007669"/>
    <property type="project" value="TreeGrafter"/>
</dbReference>
<dbReference type="Gene3D" id="3.30.1140.60">
    <property type="entry name" value="F-actin capping protein, alpha subunit"/>
    <property type="match status" value="1"/>
</dbReference>
<keyword evidence="1" id="KW-0117">Actin capping</keyword>
<evidence type="ECO:0000256" key="1">
    <source>
        <dbReference type="ARBA" id="ARBA00022467"/>
    </source>
</evidence>
<dbReference type="PRINTS" id="PR00191">
    <property type="entry name" value="FACTINCAPA"/>
</dbReference>
<feature type="region of interest" description="Disordered" evidence="3">
    <location>
        <begin position="167"/>
        <end position="223"/>
    </location>
</feature>
<dbReference type="EMBL" id="CCYA01000159">
    <property type="protein sequence ID" value="CEH12544.1"/>
    <property type="molecule type" value="Genomic_DNA"/>
</dbReference>
<dbReference type="Proteomes" id="UP000054845">
    <property type="component" value="Unassembled WGS sequence"/>
</dbReference>
<evidence type="ECO:0000313" key="4">
    <source>
        <dbReference type="EMBL" id="CEH12544.1"/>
    </source>
</evidence>
<dbReference type="InterPro" id="IPR002189">
    <property type="entry name" value="CapZ_alpha"/>
</dbReference>
<dbReference type="PANTHER" id="PTHR10653">
    <property type="entry name" value="F-ACTIN-CAPPING PROTEIN SUBUNIT ALPHA"/>
    <property type="match status" value="1"/>
</dbReference>
<dbReference type="InterPro" id="IPR037282">
    <property type="entry name" value="CapZ_alpha/beta"/>
</dbReference>
<evidence type="ECO:0000256" key="3">
    <source>
        <dbReference type="SAM" id="MobiDB-lite"/>
    </source>
</evidence>
<organism evidence="4 5">
    <name type="scientific">Ceraceosorus bombacis</name>
    <dbReference type="NCBI Taxonomy" id="401625"/>
    <lineage>
        <taxon>Eukaryota</taxon>
        <taxon>Fungi</taxon>
        <taxon>Dikarya</taxon>
        <taxon>Basidiomycota</taxon>
        <taxon>Ustilaginomycotina</taxon>
        <taxon>Exobasidiomycetes</taxon>
        <taxon>Ceraceosorales</taxon>
        <taxon>Ceraceosoraceae</taxon>
        <taxon>Ceraceosorus</taxon>
    </lineage>
</organism>
<dbReference type="InterPro" id="IPR042489">
    <property type="entry name" value="CapZ_alpha_1"/>
</dbReference>
<protein>
    <submittedName>
        <fullName evidence="4">F-actin capping protein, alpha subunit</fullName>
    </submittedName>
</protein>
<dbReference type="GO" id="GO:0008290">
    <property type="term" value="C:F-actin capping protein complex"/>
    <property type="evidence" value="ECO:0007669"/>
    <property type="project" value="InterPro"/>
</dbReference>
<dbReference type="InterPro" id="IPR042276">
    <property type="entry name" value="CapZ_alpha/beta_2"/>
</dbReference>
<sequence length="371" mass="40122">MSALSSRISSLAPFLLQSPPGQVENVYNDIAGLLQAEEDTEGSSISEKEVNIQLRKAADPALKDHNEQQFVIVKVQGGTATSDATSTIICQEARLQVQGRNRYRHARLPISFEIDHKTLATTAVKSLEHNAEVEPLRRAWDAALAEYIGDRYPDGKAAVFARLLGEPTGGSASEIEPTAAPEKGLASSEEADDSDKKAEEDAETSAEGSQDVEDKAAAESNVPAASATLKEVSGPAPLVAHIVGTRLNPRNFWAGRWRGTYTYDPSHSSVLAARYQIVVHYYENGNVQMNYEHSEELAVSGASAQDAESAAKALTRAIEKAEGEVAEGISKQVEELGGDAFRAMRRMLPVTKQKVNWDKLVSYKIGSELSK</sequence>
<dbReference type="PANTHER" id="PTHR10653:SF0">
    <property type="entry name" value="F-ACTIN-CAPPING PROTEIN SUBUNIT ALPHA"/>
    <property type="match status" value="1"/>
</dbReference>
<dbReference type="GO" id="GO:0051016">
    <property type="term" value="P:barbed-end actin filament capping"/>
    <property type="evidence" value="ECO:0007669"/>
    <property type="project" value="InterPro"/>
</dbReference>
<keyword evidence="2" id="KW-0009">Actin-binding</keyword>
<dbReference type="Gene3D" id="3.90.1150.210">
    <property type="entry name" value="F-actin capping protein, beta subunit"/>
    <property type="match status" value="1"/>
</dbReference>
<evidence type="ECO:0000256" key="2">
    <source>
        <dbReference type="ARBA" id="ARBA00023203"/>
    </source>
</evidence>
<proteinExistence type="predicted"/>
<dbReference type="OrthoDB" id="340550at2759"/>
<dbReference type="Pfam" id="PF01267">
    <property type="entry name" value="F-actin_cap_A"/>
    <property type="match status" value="1"/>
</dbReference>
<dbReference type="GO" id="GO:0030036">
    <property type="term" value="P:actin cytoskeleton organization"/>
    <property type="evidence" value="ECO:0007669"/>
    <property type="project" value="TreeGrafter"/>
</dbReference>
<dbReference type="AlphaFoldDB" id="A0A0P1BA55"/>
<dbReference type="GO" id="GO:0030479">
    <property type="term" value="C:actin cortical patch"/>
    <property type="evidence" value="ECO:0007669"/>
    <property type="project" value="TreeGrafter"/>
</dbReference>
<dbReference type="STRING" id="401625.A0A0P1BA55"/>